<feature type="transmembrane region" description="Helical" evidence="18">
    <location>
        <begin position="265"/>
        <end position="286"/>
    </location>
</feature>
<evidence type="ECO:0000256" key="7">
    <source>
        <dbReference type="ARBA" id="ARBA00022660"/>
    </source>
</evidence>
<feature type="domain" description="NADH:quinone oxidoreductase/Mrp antiporter transmembrane" evidence="19">
    <location>
        <begin position="24"/>
        <end position="281"/>
    </location>
</feature>
<dbReference type="GO" id="GO:0006120">
    <property type="term" value="P:mitochondrial electron transport, NADH to ubiquinone"/>
    <property type="evidence" value="ECO:0007669"/>
    <property type="project" value="InterPro"/>
</dbReference>
<keyword evidence="15 18" id="KW-0496">Mitochondrion</keyword>
<feature type="transmembrane region" description="Helical" evidence="18">
    <location>
        <begin position="143"/>
        <end position="163"/>
    </location>
</feature>
<keyword evidence="10 18" id="KW-1278">Translocase</keyword>
<evidence type="ECO:0000313" key="20">
    <source>
        <dbReference type="EMBL" id="AUN45064.1"/>
    </source>
</evidence>
<evidence type="ECO:0000256" key="13">
    <source>
        <dbReference type="ARBA" id="ARBA00023027"/>
    </source>
</evidence>
<name>A0A343S8T9_9EUCA</name>
<keyword evidence="7 18" id="KW-0679">Respiratory chain</keyword>
<dbReference type="Pfam" id="PF00361">
    <property type="entry name" value="Proton_antipo_M"/>
    <property type="match status" value="1"/>
</dbReference>
<dbReference type="InterPro" id="IPR050175">
    <property type="entry name" value="Complex_I_Subunit_2"/>
</dbReference>
<dbReference type="EMBL" id="MF457407">
    <property type="protein sequence ID" value="AUN45064.1"/>
    <property type="molecule type" value="Genomic_DNA"/>
</dbReference>
<keyword evidence="16 18" id="KW-0472">Membrane</keyword>
<dbReference type="PRINTS" id="PR01436">
    <property type="entry name" value="NADHDHGNASE2"/>
</dbReference>
<comment type="function">
    <text evidence="18">Core subunit of the mitochondrial membrane respiratory chain NADH dehydrogenase (Complex I) which catalyzes electron transfer from NADH through the respiratory chain, using ubiquinone as an electron acceptor. Essential for the catalytic activity and assembly of complex I.</text>
</comment>
<evidence type="ECO:0000256" key="4">
    <source>
        <dbReference type="ARBA" id="ARBA00012944"/>
    </source>
</evidence>
<evidence type="ECO:0000256" key="18">
    <source>
        <dbReference type="RuleBase" id="RU003403"/>
    </source>
</evidence>
<evidence type="ECO:0000256" key="10">
    <source>
        <dbReference type="ARBA" id="ARBA00022967"/>
    </source>
</evidence>
<comment type="similarity">
    <text evidence="3 18">Belongs to the complex I subunit 2 family.</text>
</comment>
<keyword evidence="14 18" id="KW-0830">Ubiquinone</keyword>
<feature type="transmembrane region" description="Helical" evidence="18">
    <location>
        <begin position="312"/>
        <end position="333"/>
    </location>
</feature>
<evidence type="ECO:0000256" key="3">
    <source>
        <dbReference type="ARBA" id="ARBA00007012"/>
    </source>
</evidence>
<feature type="transmembrane region" description="Helical" evidence="18">
    <location>
        <begin position="234"/>
        <end position="253"/>
    </location>
</feature>
<comment type="catalytic activity">
    <reaction evidence="17 18">
        <text>a ubiquinone + NADH + 5 H(+)(in) = a ubiquinol + NAD(+) + 4 H(+)(out)</text>
        <dbReference type="Rhea" id="RHEA:29091"/>
        <dbReference type="Rhea" id="RHEA-COMP:9565"/>
        <dbReference type="Rhea" id="RHEA-COMP:9566"/>
        <dbReference type="ChEBI" id="CHEBI:15378"/>
        <dbReference type="ChEBI" id="CHEBI:16389"/>
        <dbReference type="ChEBI" id="CHEBI:17976"/>
        <dbReference type="ChEBI" id="CHEBI:57540"/>
        <dbReference type="ChEBI" id="CHEBI:57945"/>
        <dbReference type="EC" id="7.1.1.2"/>
    </reaction>
</comment>
<dbReference type="InterPro" id="IPR001750">
    <property type="entry name" value="ND/Mrp_TM"/>
</dbReference>
<organism evidence="20">
    <name type="scientific">Aegla aff. longirostri MHT-2018</name>
    <dbReference type="NCBI Taxonomy" id="2070338"/>
    <lineage>
        <taxon>Eukaryota</taxon>
        <taxon>Metazoa</taxon>
        <taxon>Ecdysozoa</taxon>
        <taxon>Arthropoda</taxon>
        <taxon>Crustacea</taxon>
        <taxon>Multicrustacea</taxon>
        <taxon>Malacostraca</taxon>
        <taxon>Eumalacostraca</taxon>
        <taxon>Eucarida</taxon>
        <taxon>Decapoda</taxon>
        <taxon>Pleocyemata</taxon>
        <taxon>Anomura</taxon>
        <taxon>Galatheoidea</taxon>
        <taxon>Aeglidae</taxon>
        <taxon>Aegla</taxon>
    </lineage>
</organism>
<dbReference type="PANTHER" id="PTHR46552:SF1">
    <property type="entry name" value="NADH-UBIQUINONE OXIDOREDUCTASE CHAIN 2"/>
    <property type="match status" value="1"/>
</dbReference>
<keyword evidence="12 18" id="KW-1133">Transmembrane helix</keyword>
<accession>A0A343S8T9</accession>
<gene>
    <name evidence="20" type="primary">nad2</name>
</gene>
<keyword evidence="9 18" id="KW-0999">Mitochondrion inner membrane</keyword>
<evidence type="ECO:0000259" key="19">
    <source>
        <dbReference type="Pfam" id="PF00361"/>
    </source>
</evidence>
<dbReference type="InterPro" id="IPR003917">
    <property type="entry name" value="NADH_UbQ_OxRdtase_chain2"/>
</dbReference>
<comment type="subcellular location">
    <subcellularLocation>
        <location evidence="2 18">Mitochondrion inner membrane</location>
        <topology evidence="2 18">Multi-pass membrane protein</topology>
    </subcellularLocation>
</comment>
<keyword evidence="6" id="KW-0813">Transport</keyword>
<evidence type="ECO:0000256" key="11">
    <source>
        <dbReference type="ARBA" id="ARBA00022982"/>
    </source>
</evidence>
<dbReference type="PANTHER" id="PTHR46552">
    <property type="entry name" value="NADH-UBIQUINONE OXIDOREDUCTASE CHAIN 2"/>
    <property type="match status" value="1"/>
</dbReference>
<dbReference type="EC" id="7.1.1.2" evidence="4 18"/>
<evidence type="ECO:0000256" key="8">
    <source>
        <dbReference type="ARBA" id="ARBA00022692"/>
    </source>
</evidence>
<evidence type="ECO:0000256" key="5">
    <source>
        <dbReference type="ARBA" id="ARBA00021008"/>
    </source>
</evidence>
<protein>
    <recommendedName>
        <fullName evidence="5 18">NADH-ubiquinone oxidoreductase chain 2</fullName>
        <ecNumber evidence="4 18">7.1.1.2</ecNumber>
    </recommendedName>
</protein>
<reference evidence="20" key="1">
    <citation type="journal article" date="2018" name="Mol. Phylogenet. Evol.">
        <title>ORDER within the chaos: Insights into phylogenetic relationships within the Anomura (Crustacea: Decapoda) from mitochondrial sequences and gene order rearrangements.</title>
        <authorList>
            <person name="Tan M.H."/>
            <person name="Gan H.M."/>
            <person name="Lee Y.P."/>
            <person name="Linton S."/>
            <person name="Grandjean F."/>
            <person name="Bartholomei-Santos M.L."/>
            <person name="Miller A.D."/>
            <person name="Austin C.M."/>
        </authorList>
    </citation>
    <scope>NUCLEOTIDE SEQUENCE</scope>
</reference>
<dbReference type="AlphaFoldDB" id="A0A343S8T9"/>
<sequence>MYLSLLNTLFLSTLIMGTMITLSASSWFSAWTGLELNLLSFIPLIVLLNNKYSAEAALKYFLIQALGSSMIIFASVILLFSLNIPFTIIAFALLLKLGAAPFHFWFPQIMEGLLWPQAIILMTIQKMAPMFLISYLIEIKMISHIIIIVGMLSAILGAVMGLNQTSLRKIMAFSSINHMAWMLLAMLISENMLMFYFIFYCLISASIMILFYYQQTYYFNQLLNQTEMSNYFKMLCFMSLLSLGGLPPFSGFIPKWILIQEMIYAQFYFPLMVLLLMTLITLYFYLRMAISFFTISSPKLKQSMFMTSFQNFLSPMLTFLNMFGLLIPSFFIFF</sequence>
<evidence type="ECO:0000256" key="12">
    <source>
        <dbReference type="ARBA" id="ARBA00022989"/>
    </source>
</evidence>
<keyword evidence="11 18" id="KW-0249">Electron transport</keyword>
<comment type="function">
    <text evidence="1">Core subunit of the mitochondrial membrane respiratory chain NADH dehydrogenase (Complex I) that is believed to belong to the minimal assembly required for catalysis. Complex I functions in the transfer of electrons from NADH to the respiratory chain. The immediate electron acceptor for the enzyme is believed to be ubiquinone.</text>
</comment>
<keyword evidence="13 18" id="KW-0520">NAD</keyword>
<dbReference type="GO" id="GO:0005743">
    <property type="term" value="C:mitochondrial inner membrane"/>
    <property type="evidence" value="ECO:0007669"/>
    <property type="project" value="UniProtKB-SubCell"/>
</dbReference>
<evidence type="ECO:0000256" key="6">
    <source>
        <dbReference type="ARBA" id="ARBA00022448"/>
    </source>
</evidence>
<evidence type="ECO:0000256" key="14">
    <source>
        <dbReference type="ARBA" id="ARBA00023075"/>
    </source>
</evidence>
<evidence type="ECO:0000256" key="9">
    <source>
        <dbReference type="ARBA" id="ARBA00022792"/>
    </source>
</evidence>
<evidence type="ECO:0000256" key="1">
    <source>
        <dbReference type="ARBA" id="ARBA00003257"/>
    </source>
</evidence>
<dbReference type="GO" id="GO:0008137">
    <property type="term" value="F:NADH dehydrogenase (ubiquinone) activity"/>
    <property type="evidence" value="ECO:0007669"/>
    <property type="project" value="UniProtKB-EC"/>
</dbReference>
<evidence type="ECO:0000256" key="16">
    <source>
        <dbReference type="ARBA" id="ARBA00023136"/>
    </source>
</evidence>
<evidence type="ECO:0000256" key="17">
    <source>
        <dbReference type="ARBA" id="ARBA00049551"/>
    </source>
</evidence>
<geneLocation type="mitochondrion" evidence="20"/>
<feature type="transmembrane region" description="Helical" evidence="18">
    <location>
        <begin position="194"/>
        <end position="213"/>
    </location>
</feature>
<feature type="transmembrane region" description="Helical" evidence="18">
    <location>
        <begin position="27"/>
        <end position="48"/>
    </location>
</feature>
<evidence type="ECO:0000256" key="2">
    <source>
        <dbReference type="ARBA" id="ARBA00004448"/>
    </source>
</evidence>
<proteinExistence type="inferred from homology"/>
<keyword evidence="8 18" id="KW-0812">Transmembrane</keyword>
<evidence type="ECO:0000256" key="15">
    <source>
        <dbReference type="ARBA" id="ARBA00023128"/>
    </source>
</evidence>
<feature type="transmembrane region" description="Helical" evidence="18">
    <location>
        <begin position="118"/>
        <end position="137"/>
    </location>
</feature>